<reference evidence="3" key="1">
    <citation type="journal article" date="2019" name="Int. J. Syst. Evol. Microbiol.">
        <title>The Global Catalogue of Microorganisms (GCM) 10K type strain sequencing project: providing services to taxonomists for standard genome sequencing and annotation.</title>
        <authorList>
            <consortium name="The Broad Institute Genomics Platform"/>
            <consortium name="The Broad Institute Genome Sequencing Center for Infectious Disease"/>
            <person name="Wu L."/>
            <person name="Ma J."/>
        </authorList>
    </citation>
    <scope>NUCLEOTIDE SEQUENCE [LARGE SCALE GENOMIC DNA]</scope>
    <source>
        <strain evidence="3">JCM 9092</strain>
    </source>
</reference>
<name>A0ABP6MU57_9ACTN</name>
<proteinExistence type="predicted"/>
<evidence type="ECO:0000313" key="3">
    <source>
        <dbReference type="Proteomes" id="UP001501637"/>
    </source>
</evidence>
<evidence type="ECO:0000313" key="2">
    <source>
        <dbReference type="EMBL" id="GAA3125727.1"/>
    </source>
</evidence>
<sequence length="64" mass="7196">MLPMTPELHWQKSTYSAEAANCVYVATAPDGTIRLRESDEPDITLTTTPDRLHALIRTLKTTPR</sequence>
<protein>
    <recommendedName>
        <fullName evidence="1">DUF397 domain-containing protein</fullName>
    </recommendedName>
</protein>
<dbReference type="Proteomes" id="UP001501637">
    <property type="component" value="Unassembled WGS sequence"/>
</dbReference>
<feature type="domain" description="DUF397" evidence="1">
    <location>
        <begin position="8"/>
        <end position="60"/>
    </location>
</feature>
<evidence type="ECO:0000259" key="1">
    <source>
        <dbReference type="Pfam" id="PF04149"/>
    </source>
</evidence>
<organism evidence="2 3">
    <name type="scientific">Streptomyces rectiviolaceus</name>
    <dbReference type="NCBI Taxonomy" id="332591"/>
    <lineage>
        <taxon>Bacteria</taxon>
        <taxon>Bacillati</taxon>
        <taxon>Actinomycetota</taxon>
        <taxon>Actinomycetes</taxon>
        <taxon>Kitasatosporales</taxon>
        <taxon>Streptomycetaceae</taxon>
        <taxon>Streptomyces</taxon>
    </lineage>
</organism>
<dbReference type="InterPro" id="IPR007278">
    <property type="entry name" value="DUF397"/>
</dbReference>
<keyword evidence="3" id="KW-1185">Reference proteome</keyword>
<gene>
    <name evidence="2" type="ORF">GCM10010449_53990</name>
</gene>
<accession>A0ABP6MU57</accession>
<dbReference type="Pfam" id="PF04149">
    <property type="entry name" value="DUF397"/>
    <property type="match status" value="1"/>
</dbReference>
<dbReference type="EMBL" id="BAAAUG010000104">
    <property type="protein sequence ID" value="GAA3125727.1"/>
    <property type="molecule type" value="Genomic_DNA"/>
</dbReference>
<comment type="caution">
    <text evidence="2">The sequence shown here is derived from an EMBL/GenBank/DDBJ whole genome shotgun (WGS) entry which is preliminary data.</text>
</comment>